<organism evidence="1 2">
    <name type="scientific">Ensete ventricosum</name>
    <name type="common">Abyssinian banana</name>
    <name type="synonym">Musa ensete</name>
    <dbReference type="NCBI Taxonomy" id="4639"/>
    <lineage>
        <taxon>Eukaryota</taxon>
        <taxon>Viridiplantae</taxon>
        <taxon>Streptophyta</taxon>
        <taxon>Embryophyta</taxon>
        <taxon>Tracheophyta</taxon>
        <taxon>Spermatophyta</taxon>
        <taxon>Magnoliopsida</taxon>
        <taxon>Liliopsida</taxon>
        <taxon>Zingiberales</taxon>
        <taxon>Musaceae</taxon>
        <taxon>Ensete</taxon>
    </lineage>
</organism>
<proteinExistence type="predicted"/>
<reference evidence="1 2" key="1">
    <citation type="journal article" date="2014" name="Agronomy (Basel)">
        <title>A Draft Genome Sequence for Ensete ventricosum, the Drought-Tolerant Tree Against Hunger.</title>
        <authorList>
            <person name="Harrison J."/>
            <person name="Moore K.A."/>
            <person name="Paszkiewicz K."/>
            <person name="Jones T."/>
            <person name="Grant M."/>
            <person name="Ambacheew D."/>
            <person name="Muzemil S."/>
            <person name="Studholme D.J."/>
        </authorList>
    </citation>
    <scope>NUCLEOTIDE SEQUENCE [LARGE SCALE GENOMIC DNA]</scope>
</reference>
<dbReference type="AlphaFoldDB" id="A0A427B333"/>
<comment type="caution">
    <text evidence="1">The sequence shown here is derived from an EMBL/GenBank/DDBJ whole genome shotgun (WGS) entry which is preliminary data.</text>
</comment>
<dbReference type="EMBL" id="AMZH03000606">
    <property type="protein sequence ID" value="RRT82884.1"/>
    <property type="molecule type" value="Genomic_DNA"/>
</dbReference>
<dbReference type="Proteomes" id="UP000287651">
    <property type="component" value="Unassembled WGS sequence"/>
</dbReference>
<gene>
    <name evidence="1" type="ORF">B296_00016812</name>
</gene>
<protein>
    <submittedName>
        <fullName evidence="1">Uncharacterized protein</fullName>
    </submittedName>
</protein>
<accession>A0A427B333</accession>
<evidence type="ECO:0000313" key="1">
    <source>
        <dbReference type="EMBL" id="RRT82884.1"/>
    </source>
</evidence>
<name>A0A427B333_ENSVE</name>
<evidence type="ECO:0000313" key="2">
    <source>
        <dbReference type="Proteomes" id="UP000287651"/>
    </source>
</evidence>
<sequence>MGSVWWGPQCSLALSFPTSCSFYPDPYPASRSEATKGRPVGIHKGYVYAIGLHPVGTPITSQVGSWVWNRKTKTVWMDEEF</sequence>